<dbReference type="Proteomes" id="UP000494106">
    <property type="component" value="Unassembled WGS sequence"/>
</dbReference>
<feature type="region of interest" description="Disordered" evidence="2">
    <location>
        <begin position="520"/>
        <end position="553"/>
    </location>
</feature>
<comment type="caution">
    <text evidence="4">The sequence shown here is derived from an EMBL/GenBank/DDBJ whole genome shotgun (WGS) entry which is preliminary data.</text>
</comment>
<feature type="compositionally biased region" description="Basic residues" evidence="2">
    <location>
        <begin position="930"/>
        <end position="947"/>
    </location>
</feature>
<dbReference type="EMBL" id="CADEBC010000502">
    <property type="protein sequence ID" value="CAB3239191.1"/>
    <property type="molecule type" value="Genomic_DNA"/>
</dbReference>
<feature type="region of interest" description="Disordered" evidence="2">
    <location>
        <begin position="1112"/>
        <end position="1135"/>
    </location>
</feature>
<gene>
    <name evidence="4" type="ORF">APLA_LOCUS7701</name>
</gene>
<dbReference type="Pfam" id="PF16003">
    <property type="entry name" value="DUF4776"/>
    <property type="match status" value="1"/>
</dbReference>
<protein>
    <recommendedName>
        <fullName evidence="3">DUF4776 domain-containing protein</fullName>
    </recommendedName>
</protein>
<reference evidence="4 5" key="1">
    <citation type="submission" date="2020-04" db="EMBL/GenBank/DDBJ databases">
        <authorList>
            <person name="Wallbank WR R."/>
            <person name="Pardo Diaz C."/>
            <person name="Kozak K."/>
            <person name="Martin S."/>
            <person name="Jiggins C."/>
            <person name="Moest M."/>
            <person name="Warren A I."/>
            <person name="Byers J.R.P. K."/>
            <person name="Montejo-Kovacevich G."/>
            <person name="Yen C E."/>
        </authorList>
    </citation>
    <scope>NUCLEOTIDE SEQUENCE [LARGE SCALE GENOMIC DNA]</scope>
</reference>
<evidence type="ECO:0000256" key="1">
    <source>
        <dbReference type="SAM" id="Coils"/>
    </source>
</evidence>
<feature type="region of interest" description="Disordered" evidence="2">
    <location>
        <begin position="50"/>
        <end position="74"/>
    </location>
</feature>
<evidence type="ECO:0000313" key="4">
    <source>
        <dbReference type="EMBL" id="CAB3239191.1"/>
    </source>
</evidence>
<feature type="compositionally biased region" description="Basic and acidic residues" evidence="2">
    <location>
        <begin position="535"/>
        <end position="547"/>
    </location>
</feature>
<proteinExistence type="predicted"/>
<dbReference type="Pfam" id="PF14924">
    <property type="entry name" value="MAP10_N"/>
    <property type="match status" value="1"/>
</dbReference>
<evidence type="ECO:0000313" key="5">
    <source>
        <dbReference type="Proteomes" id="UP000494106"/>
    </source>
</evidence>
<feature type="compositionally biased region" description="Low complexity" evidence="2">
    <location>
        <begin position="333"/>
        <end position="350"/>
    </location>
</feature>
<feature type="coiled-coil region" evidence="1">
    <location>
        <begin position="694"/>
        <end position="721"/>
    </location>
</feature>
<feature type="domain" description="DUF4776" evidence="3">
    <location>
        <begin position="516"/>
        <end position="673"/>
    </location>
</feature>
<organism evidence="4 5">
    <name type="scientific">Arctia plantaginis</name>
    <name type="common">Wood tiger moth</name>
    <name type="synonym">Phalaena plantaginis</name>
    <dbReference type="NCBI Taxonomy" id="874455"/>
    <lineage>
        <taxon>Eukaryota</taxon>
        <taxon>Metazoa</taxon>
        <taxon>Ecdysozoa</taxon>
        <taxon>Arthropoda</taxon>
        <taxon>Hexapoda</taxon>
        <taxon>Insecta</taxon>
        <taxon>Pterygota</taxon>
        <taxon>Neoptera</taxon>
        <taxon>Endopterygota</taxon>
        <taxon>Lepidoptera</taxon>
        <taxon>Glossata</taxon>
        <taxon>Ditrysia</taxon>
        <taxon>Noctuoidea</taxon>
        <taxon>Erebidae</taxon>
        <taxon>Arctiinae</taxon>
        <taxon>Arctia</taxon>
    </lineage>
</organism>
<sequence length="1326" mass="150391">MAVSGSMFLTEVVVSELRSCVKCKDFLIKSQFADLFSVILKESKDLENTSHVKKKTKRKTKVRKNSKPLSKSEYKTQSGQSILFTNDIANLITNMKLYPMELSLWSKAYPKYKIASTNVPWSAKFIEYLEEICIGTRPQPVSITGEYNVFDEVTSRRMAVIKLNMKLSYLTDKITTQLKSLAEETPQNLENILTKVQDEKLYAAEETGIIRTLYSGGKKNIRKSKTKKPKSSANPHLTKEKTVENEIIKNNSFHIINESLENRNINSSIISLVKSTTDIDKDREIDLLKCKSCSSMNQEHLKILNYIFGDPAGTFGNQVYCVNYFTIDDTKSDSPSPKSTTKTSVKSDLSTTKESEKNDTSEKSSTKNFYKLKLCDNECPQNDDIGSLDIPIENAAEIEVIKCKDVNCKHKEFRKLPPPPDDRILLDLASLKNICCDKSEKVDTIEKVEEVFGGMIAKMKFGDDPCYCECQCKFGFTKKTKYCKVCGGYETIGEDEVVDDPQLEFPCPIYHNLADKPKTKSSIISDPKKGGKAKSLADKSIESEKETKKGKKKKKDDKFKFNYGYTGIPPHIGHDYCAQPCAGTLGEVPKSMGWLWTAENVPGMKFRPSWKPGAVNKHVLRLLRMAKHPGEIFTKKKKKRDSGKVKRPLKRPLLIVHKKDGEFTVTMETMKAYSKPRTINQVPYEDKDALTYTIGRTEEENRQRRIKKERAQRRLERSQREFIQSAFHDMCQEICLKTYQQALGILPHAEDPDCTCYPADPGPDRTDLDHSCSCSEDSNLSFSDTDSDEWIVEFTPPTATFDPTYKCKKITTTENSSQYTYLDYRVKLLDRYGNPVPRFFKGPDGKEQCSDLGGFWSPDHKWLEINVDGFIGPDGKWAPHIFIGPDGENVDAEIGKFQANDGTWLVVGVDGYIDSTGKWRYYSKVGKRTPDKKRRSAVAKDKKGKSGTKKEVPVSTKKSETTWSCFGDANPSYLSKLGILGHGHDRKLLLDTLNSLIAQGEDVKIPTPSFIPRSKRKRTKVKHSSDLYDSDKTKCRHPIPSSKGVLAVDSYGNKIYFRLLDYKNKRPEQRILNLTSQGISLSSFHVPCFHSFINSELMKKQLYKRRAKLAEQHGYVPKPPRKSSPASDCSSKAKPRYRNAMVAQGWKPGAISKRLLRKLNKAKKSKLPVRKVKVAKKVKKNVEGKPTLIVCKMNGAYHIEMQVSSANSDTNIDQCSPLKYTIQNEDNEERIQKRLRKRQRLIKEAVNKVWSDPYHPDVCEKTCLKAYKQAVGLLPYDPNNPECTCSNDEESEDSISCFCEESDTSSEGGSLDLQWEIHFTPPSAHY</sequence>
<accession>A0A8S0ZZ06</accession>
<evidence type="ECO:0000259" key="3">
    <source>
        <dbReference type="Pfam" id="PF16003"/>
    </source>
</evidence>
<dbReference type="OrthoDB" id="7485561at2759"/>
<feature type="region of interest" description="Disordered" evidence="2">
    <location>
        <begin position="330"/>
        <end position="362"/>
    </location>
</feature>
<feature type="compositionally biased region" description="Basic residues" evidence="2">
    <location>
        <begin position="51"/>
        <end position="66"/>
    </location>
</feature>
<keyword evidence="1" id="KW-0175">Coiled coil</keyword>
<feature type="compositionally biased region" description="Basic and acidic residues" evidence="2">
    <location>
        <begin position="351"/>
        <end position="362"/>
    </location>
</feature>
<name>A0A8S0ZZ06_ARCPL</name>
<keyword evidence="5" id="KW-1185">Reference proteome</keyword>
<dbReference type="InterPro" id="IPR031949">
    <property type="entry name" value="DUF4776"/>
</dbReference>
<evidence type="ECO:0000256" key="2">
    <source>
        <dbReference type="SAM" id="MobiDB-lite"/>
    </source>
</evidence>
<feature type="region of interest" description="Disordered" evidence="2">
    <location>
        <begin position="930"/>
        <end position="954"/>
    </location>
</feature>